<accession>A0A517YHF9</accession>
<dbReference type="Pfam" id="PF00226">
    <property type="entry name" value="DnaJ"/>
    <property type="match status" value="1"/>
</dbReference>
<keyword evidence="4 12" id="KW-0677">Repeat</keyword>
<feature type="repeat" description="CXXCXGXG motif" evidence="12">
    <location>
        <begin position="186"/>
        <end position="193"/>
    </location>
</feature>
<feature type="repeat" description="CXXCXGXG motif" evidence="12">
    <location>
        <begin position="164"/>
        <end position="171"/>
    </location>
</feature>
<name>A0A517YHF9_9BACT</name>
<dbReference type="SUPFAM" id="SSF57938">
    <property type="entry name" value="DnaJ/Hsp40 cysteine-rich domain"/>
    <property type="match status" value="1"/>
</dbReference>
<keyword evidence="1 12" id="KW-0963">Cytoplasm</keyword>
<evidence type="ECO:0000259" key="15">
    <source>
        <dbReference type="PROSITE" id="PS51188"/>
    </source>
</evidence>
<dbReference type="SUPFAM" id="SSF46565">
    <property type="entry name" value="Chaperone J-domain"/>
    <property type="match status" value="1"/>
</dbReference>
<dbReference type="SMART" id="SM00271">
    <property type="entry name" value="DnaJ"/>
    <property type="match status" value="1"/>
</dbReference>
<evidence type="ECO:0000256" key="7">
    <source>
        <dbReference type="ARBA" id="ARBA00023016"/>
    </source>
</evidence>
<dbReference type="InterPro" id="IPR036869">
    <property type="entry name" value="J_dom_sf"/>
</dbReference>
<dbReference type="FunFam" id="1.10.287.110:FF:000034">
    <property type="entry name" value="Chaperone protein DnaJ"/>
    <property type="match status" value="1"/>
</dbReference>
<dbReference type="GO" id="GO:0051082">
    <property type="term" value="F:unfolded protein binding"/>
    <property type="evidence" value="ECO:0007669"/>
    <property type="project" value="UniProtKB-UniRule"/>
</dbReference>
<dbReference type="Gene3D" id="2.10.230.10">
    <property type="entry name" value="Heat shock protein DnaJ, cysteine-rich domain"/>
    <property type="match status" value="1"/>
</dbReference>
<evidence type="ECO:0000256" key="11">
    <source>
        <dbReference type="ARBA" id="ARBA00067609"/>
    </source>
</evidence>
<evidence type="ECO:0000256" key="8">
    <source>
        <dbReference type="ARBA" id="ARBA00023186"/>
    </source>
</evidence>
<dbReference type="Pfam" id="PF01556">
    <property type="entry name" value="DnaJ_C"/>
    <property type="match status" value="1"/>
</dbReference>
<evidence type="ECO:0000256" key="3">
    <source>
        <dbReference type="ARBA" id="ARBA00022723"/>
    </source>
</evidence>
<dbReference type="Gene3D" id="2.60.260.20">
    <property type="entry name" value="Urease metallochaperone UreE, N-terminal domain"/>
    <property type="match status" value="2"/>
</dbReference>
<comment type="domain">
    <text evidence="12">The J domain is necessary and sufficient to stimulate DnaK ATPase activity. Zinc center 1 plays an important role in the autonomous, DnaK-independent chaperone activity of DnaJ. Zinc center 2 is essential for interaction with DnaK and for DnaJ activity.</text>
</comment>
<protein>
    <recommendedName>
        <fullName evidence="11 12">Chaperone protein DnaJ</fullName>
    </recommendedName>
</protein>
<feature type="repeat" description="CXXCXGXG motif" evidence="12">
    <location>
        <begin position="147"/>
        <end position="154"/>
    </location>
</feature>
<dbReference type="InterPro" id="IPR036410">
    <property type="entry name" value="HSP_DnaJ_Cys-rich_dom_sf"/>
</dbReference>
<dbReference type="InterPro" id="IPR001623">
    <property type="entry name" value="DnaJ_domain"/>
</dbReference>
<evidence type="ECO:0000259" key="14">
    <source>
        <dbReference type="PROSITE" id="PS50076"/>
    </source>
</evidence>
<dbReference type="InterPro" id="IPR002939">
    <property type="entry name" value="DnaJ_C"/>
</dbReference>
<dbReference type="HAMAP" id="MF_01152">
    <property type="entry name" value="DnaJ"/>
    <property type="match status" value="1"/>
</dbReference>
<dbReference type="FunFam" id="2.60.260.20:FF:000005">
    <property type="entry name" value="Chaperone protein dnaJ 1, mitochondrial"/>
    <property type="match status" value="1"/>
</dbReference>
<dbReference type="RefSeq" id="WP_145093797.1">
    <property type="nucleotide sequence ID" value="NZ_CP036274.1"/>
</dbReference>
<dbReference type="PROSITE" id="PS50076">
    <property type="entry name" value="DNAJ_2"/>
    <property type="match status" value="1"/>
</dbReference>
<dbReference type="NCBIfam" id="NF008035">
    <property type="entry name" value="PRK10767.1"/>
    <property type="match status" value="1"/>
</dbReference>
<dbReference type="PROSITE" id="PS00636">
    <property type="entry name" value="DNAJ_1"/>
    <property type="match status" value="1"/>
</dbReference>
<dbReference type="AlphaFoldDB" id="A0A517YHF9"/>
<keyword evidence="8 12" id="KW-0143">Chaperone</keyword>
<dbReference type="GO" id="GO:0031072">
    <property type="term" value="F:heat shock protein binding"/>
    <property type="evidence" value="ECO:0007669"/>
    <property type="project" value="InterPro"/>
</dbReference>
<dbReference type="GO" id="GO:0005737">
    <property type="term" value="C:cytoplasm"/>
    <property type="evidence" value="ECO:0007669"/>
    <property type="project" value="UniProtKB-SubCell"/>
</dbReference>
<dbReference type="PROSITE" id="PS51188">
    <property type="entry name" value="ZF_CR"/>
    <property type="match status" value="1"/>
</dbReference>
<dbReference type="FunFam" id="2.10.230.10:FF:000002">
    <property type="entry name" value="Molecular chaperone DnaJ"/>
    <property type="match status" value="1"/>
</dbReference>
<dbReference type="InterPro" id="IPR001305">
    <property type="entry name" value="HSP_DnaJ_Cys-rich_dom"/>
</dbReference>
<evidence type="ECO:0000256" key="5">
    <source>
        <dbReference type="ARBA" id="ARBA00022771"/>
    </source>
</evidence>
<evidence type="ECO:0000256" key="9">
    <source>
        <dbReference type="ARBA" id="ARBA00053423"/>
    </source>
</evidence>
<evidence type="ECO:0000256" key="6">
    <source>
        <dbReference type="ARBA" id="ARBA00022833"/>
    </source>
</evidence>
<feature type="binding site" evidence="12">
    <location>
        <position position="189"/>
    </location>
    <ligand>
        <name>Zn(2+)</name>
        <dbReference type="ChEBI" id="CHEBI:29105"/>
        <label>2</label>
    </ligand>
</feature>
<feature type="zinc finger region" description="CR-type" evidence="13">
    <location>
        <begin position="134"/>
        <end position="212"/>
    </location>
</feature>
<feature type="repeat" description="CXXCXGXG motif" evidence="12">
    <location>
        <begin position="200"/>
        <end position="207"/>
    </location>
</feature>
<dbReference type="CDD" id="cd10747">
    <property type="entry name" value="DnaJ_C"/>
    <property type="match status" value="1"/>
</dbReference>
<evidence type="ECO:0000313" key="16">
    <source>
        <dbReference type="EMBL" id="QDU29653.1"/>
    </source>
</evidence>
<dbReference type="InterPro" id="IPR008971">
    <property type="entry name" value="HSP40/DnaJ_pept-bd"/>
</dbReference>
<dbReference type="InterPro" id="IPR018253">
    <property type="entry name" value="DnaJ_domain_CS"/>
</dbReference>
<gene>
    <name evidence="12 16" type="primary">dnaJ</name>
    <name evidence="16" type="ORF">ETAA8_47680</name>
</gene>
<dbReference type="Gene3D" id="1.10.287.110">
    <property type="entry name" value="DnaJ domain"/>
    <property type="match status" value="1"/>
</dbReference>
<feature type="binding site" evidence="12">
    <location>
        <position position="150"/>
    </location>
    <ligand>
        <name>Zn(2+)</name>
        <dbReference type="ChEBI" id="CHEBI:29105"/>
        <label>1</label>
    </ligand>
</feature>
<dbReference type="InterPro" id="IPR012724">
    <property type="entry name" value="DnaJ"/>
</dbReference>
<dbReference type="Proteomes" id="UP000315017">
    <property type="component" value="Chromosome"/>
</dbReference>
<comment type="function">
    <text evidence="9 12">Participates actively in the response to hyperosmotic and heat shock by preventing the aggregation of stress-denatured proteins and by disaggregating proteins, also in an autonomous, DnaK-independent fashion. Unfolded proteins bind initially to DnaJ; upon interaction with the DnaJ-bound protein, DnaK hydrolyzes its bound ATP, resulting in the formation of a stable complex. GrpE releases ADP from DnaK; ATP binding to DnaK triggers the release of the substrate protein, thus completing the reaction cycle. Several rounds of ATP-dependent interactions between DnaJ, DnaK and GrpE are required for fully efficient folding. Also involved, together with DnaK and GrpE, in the DNA replication of plasmids through activation of initiation proteins.</text>
</comment>
<evidence type="ECO:0000256" key="1">
    <source>
        <dbReference type="ARBA" id="ARBA00022490"/>
    </source>
</evidence>
<evidence type="ECO:0000313" key="17">
    <source>
        <dbReference type="Proteomes" id="UP000315017"/>
    </source>
</evidence>
<reference evidence="16 17" key="1">
    <citation type="submission" date="2019-02" db="EMBL/GenBank/DDBJ databases">
        <title>Deep-cultivation of Planctomycetes and their phenomic and genomic characterization uncovers novel biology.</title>
        <authorList>
            <person name="Wiegand S."/>
            <person name="Jogler M."/>
            <person name="Boedeker C."/>
            <person name="Pinto D."/>
            <person name="Vollmers J."/>
            <person name="Rivas-Marin E."/>
            <person name="Kohn T."/>
            <person name="Peeters S.H."/>
            <person name="Heuer A."/>
            <person name="Rast P."/>
            <person name="Oberbeckmann S."/>
            <person name="Bunk B."/>
            <person name="Jeske O."/>
            <person name="Meyerdierks A."/>
            <person name="Storesund J.E."/>
            <person name="Kallscheuer N."/>
            <person name="Luecker S."/>
            <person name="Lage O.M."/>
            <person name="Pohl T."/>
            <person name="Merkel B.J."/>
            <person name="Hornburger P."/>
            <person name="Mueller R.-W."/>
            <person name="Bruemmer F."/>
            <person name="Labrenz M."/>
            <person name="Spormann A.M."/>
            <person name="Op den Camp H."/>
            <person name="Overmann J."/>
            <person name="Amann R."/>
            <person name="Jetten M.S.M."/>
            <person name="Mascher T."/>
            <person name="Medema M.H."/>
            <person name="Devos D.P."/>
            <person name="Kaster A.-K."/>
            <person name="Ovreas L."/>
            <person name="Rohde M."/>
            <person name="Galperin M.Y."/>
            <person name="Jogler C."/>
        </authorList>
    </citation>
    <scope>NUCLEOTIDE SEQUENCE [LARGE SCALE GENOMIC DNA]</scope>
    <source>
        <strain evidence="16 17">ETA_A8</strain>
    </source>
</reference>
<dbReference type="Pfam" id="PF00684">
    <property type="entry name" value="DnaJ_CXXCXGXG"/>
    <property type="match status" value="1"/>
</dbReference>
<keyword evidence="17" id="KW-1185">Reference proteome</keyword>
<feature type="domain" description="CR-type" evidence="15">
    <location>
        <begin position="134"/>
        <end position="212"/>
    </location>
</feature>
<feature type="binding site" evidence="12">
    <location>
        <position position="203"/>
    </location>
    <ligand>
        <name>Zn(2+)</name>
        <dbReference type="ChEBI" id="CHEBI:29105"/>
        <label>1</label>
    </ligand>
</feature>
<evidence type="ECO:0000256" key="12">
    <source>
        <dbReference type="HAMAP-Rule" id="MF_01152"/>
    </source>
</evidence>
<organism evidence="16 17">
    <name type="scientific">Anatilimnocola aggregata</name>
    <dbReference type="NCBI Taxonomy" id="2528021"/>
    <lineage>
        <taxon>Bacteria</taxon>
        <taxon>Pseudomonadati</taxon>
        <taxon>Planctomycetota</taxon>
        <taxon>Planctomycetia</taxon>
        <taxon>Pirellulales</taxon>
        <taxon>Pirellulaceae</taxon>
        <taxon>Anatilimnocola</taxon>
    </lineage>
</organism>
<dbReference type="GO" id="GO:0005524">
    <property type="term" value="F:ATP binding"/>
    <property type="evidence" value="ECO:0007669"/>
    <property type="project" value="InterPro"/>
</dbReference>
<dbReference type="OrthoDB" id="9779889at2"/>
<keyword evidence="5 12" id="KW-0863">Zinc-finger</keyword>
<feature type="binding site" evidence="12">
    <location>
        <position position="200"/>
    </location>
    <ligand>
        <name>Zn(2+)</name>
        <dbReference type="ChEBI" id="CHEBI:29105"/>
        <label>1</label>
    </ligand>
</feature>
<dbReference type="CDD" id="cd10719">
    <property type="entry name" value="DnaJ_zf"/>
    <property type="match status" value="1"/>
</dbReference>
<comment type="subcellular location">
    <subcellularLocation>
        <location evidence="12">Cytoplasm</location>
    </subcellularLocation>
</comment>
<dbReference type="NCBIfam" id="TIGR02349">
    <property type="entry name" value="DnaJ_bact"/>
    <property type="match status" value="1"/>
</dbReference>
<dbReference type="GO" id="GO:0009408">
    <property type="term" value="P:response to heat"/>
    <property type="evidence" value="ECO:0007669"/>
    <property type="project" value="InterPro"/>
</dbReference>
<feature type="binding site" evidence="12">
    <location>
        <position position="147"/>
    </location>
    <ligand>
        <name>Zn(2+)</name>
        <dbReference type="ChEBI" id="CHEBI:29105"/>
        <label>1</label>
    </ligand>
</feature>
<comment type="similarity">
    <text evidence="10 12">Belongs to the DnaJ family.</text>
</comment>
<feature type="binding site" evidence="12">
    <location>
        <position position="167"/>
    </location>
    <ligand>
        <name>Zn(2+)</name>
        <dbReference type="ChEBI" id="CHEBI:29105"/>
        <label>2</label>
    </ligand>
</feature>
<keyword evidence="6 12" id="KW-0862">Zinc</keyword>
<feature type="domain" description="J" evidence="14">
    <location>
        <begin position="8"/>
        <end position="73"/>
    </location>
</feature>
<dbReference type="EMBL" id="CP036274">
    <property type="protein sequence ID" value="QDU29653.1"/>
    <property type="molecule type" value="Genomic_DNA"/>
</dbReference>
<proteinExistence type="inferred from homology"/>
<dbReference type="GO" id="GO:0006260">
    <property type="term" value="P:DNA replication"/>
    <property type="evidence" value="ECO:0007669"/>
    <property type="project" value="UniProtKB-KW"/>
</dbReference>
<dbReference type="GO" id="GO:0042026">
    <property type="term" value="P:protein refolding"/>
    <property type="evidence" value="ECO:0007669"/>
    <property type="project" value="TreeGrafter"/>
</dbReference>
<keyword evidence="2 12" id="KW-0235">DNA replication</keyword>
<sequence>MATMAKRDYYEVLSIKREASEKEIATAYRKLALKYHPDTNPGDPDSMEKFKEAAEAYEVLADAEKRARYDRFGHAGGDQFGSQFQDADDIMDAFGSIFGDLFGGSGGGRRSRRARAGANLRADVKLTLEEAARGVSKTVDFARSKVCETCKGGGSKPGSSKTMCRYCAGHGQVVQSAGFVRVQTTCPQCRGAGSVITEPCTDCRGNGYVQERTKLDVAIPAGIDDGMRVRIPGQGEPSPEGGPPGDLFCFISVKKHKLFEREGVHLILRMPITFSQSALGATIEVPTLDGPHDLKIPAGTEAGEVFRVRGKGLADPRGGSGKGDLHVQTYIEVPKKLTARQRELLQELAELEHANVTPHRKTFFETIKEYFSPPTAPSKKTEE</sequence>
<dbReference type="GO" id="GO:0008270">
    <property type="term" value="F:zinc ion binding"/>
    <property type="evidence" value="ECO:0007669"/>
    <property type="project" value="UniProtKB-UniRule"/>
</dbReference>
<dbReference type="SUPFAM" id="SSF49493">
    <property type="entry name" value="HSP40/DnaJ peptide-binding domain"/>
    <property type="match status" value="2"/>
</dbReference>
<feature type="binding site" evidence="12">
    <location>
        <position position="186"/>
    </location>
    <ligand>
        <name>Zn(2+)</name>
        <dbReference type="ChEBI" id="CHEBI:29105"/>
        <label>2</label>
    </ligand>
</feature>
<evidence type="ECO:0000256" key="2">
    <source>
        <dbReference type="ARBA" id="ARBA00022705"/>
    </source>
</evidence>
<evidence type="ECO:0000256" key="13">
    <source>
        <dbReference type="PROSITE-ProRule" id="PRU00546"/>
    </source>
</evidence>
<evidence type="ECO:0000256" key="4">
    <source>
        <dbReference type="ARBA" id="ARBA00022737"/>
    </source>
</evidence>
<keyword evidence="3 12" id="KW-0479">Metal-binding</keyword>
<feature type="binding site" evidence="12">
    <location>
        <position position="164"/>
    </location>
    <ligand>
        <name>Zn(2+)</name>
        <dbReference type="ChEBI" id="CHEBI:29105"/>
        <label>2</label>
    </ligand>
</feature>
<comment type="cofactor">
    <cofactor evidence="12">
        <name>Zn(2+)</name>
        <dbReference type="ChEBI" id="CHEBI:29105"/>
    </cofactor>
    <text evidence="12">Binds 2 Zn(2+) ions per monomer.</text>
</comment>
<dbReference type="CDD" id="cd06257">
    <property type="entry name" value="DnaJ"/>
    <property type="match status" value="1"/>
</dbReference>
<dbReference type="PRINTS" id="PR00625">
    <property type="entry name" value="JDOMAIN"/>
</dbReference>
<comment type="subunit">
    <text evidence="12">Homodimer.</text>
</comment>
<dbReference type="KEGG" id="aagg:ETAA8_47680"/>
<evidence type="ECO:0000256" key="10">
    <source>
        <dbReference type="ARBA" id="ARBA00061004"/>
    </source>
</evidence>
<dbReference type="PANTHER" id="PTHR43096:SF48">
    <property type="entry name" value="CHAPERONE PROTEIN DNAJ"/>
    <property type="match status" value="1"/>
</dbReference>
<keyword evidence="7 12" id="KW-0346">Stress response</keyword>
<dbReference type="PANTHER" id="PTHR43096">
    <property type="entry name" value="DNAJ HOMOLOG 1, MITOCHONDRIAL-RELATED"/>
    <property type="match status" value="1"/>
</dbReference>